<proteinExistence type="predicted"/>
<feature type="region of interest" description="Disordered" evidence="1">
    <location>
        <begin position="43"/>
        <end position="70"/>
    </location>
</feature>
<dbReference type="Proteomes" id="UP000654913">
    <property type="component" value="Chromosome 7"/>
</dbReference>
<sequence>MQPQPQKNARTEWLFVFDRGRSISSWISFCYLIRHIDAIQDRNKPQVQSTPPHGDYYPSETRRSRRAASRSVPSHSELAFAIMAGYYVHRYYPVKCVIRLLKYYCLCVCAPVDIRLCRMDHCYMVNWFLDHQALFQSLMTAPNDSTVADRVGHRGMSYSKLRRSYGLTMSADMIRWVGVFCRYYGDVYDQSHASVPSTRDSKKCGLREVSFPAARLESIAYVFPRWRIGRAVSGDIWISASSTWLLAGLASTGYDPDVLRC</sequence>
<dbReference type="AlphaFoldDB" id="A0A7R8ATI6"/>
<name>A0A7R8ATI6_9EURO</name>
<evidence type="ECO:0000313" key="3">
    <source>
        <dbReference type="Proteomes" id="UP000654913"/>
    </source>
</evidence>
<accession>A0A7R8ATI6</accession>
<organism evidence="2 3">
    <name type="scientific">Aspergillus puulaauensis</name>
    <dbReference type="NCBI Taxonomy" id="1220207"/>
    <lineage>
        <taxon>Eukaryota</taxon>
        <taxon>Fungi</taxon>
        <taxon>Dikarya</taxon>
        <taxon>Ascomycota</taxon>
        <taxon>Pezizomycotina</taxon>
        <taxon>Eurotiomycetes</taxon>
        <taxon>Eurotiomycetidae</taxon>
        <taxon>Eurotiales</taxon>
        <taxon>Aspergillaceae</taxon>
        <taxon>Aspergillus</taxon>
    </lineage>
</organism>
<evidence type="ECO:0000256" key="1">
    <source>
        <dbReference type="SAM" id="MobiDB-lite"/>
    </source>
</evidence>
<evidence type="ECO:0000313" key="2">
    <source>
        <dbReference type="EMBL" id="BCS28973.1"/>
    </source>
</evidence>
<reference evidence="2" key="1">
    <citation type="submission" date="2021-01" db="EMBL/GenBank/DDBJ databases">
        <authorList>
            <consortium name="Aspergillus puulaauensis MK2 genome sequencing consortium"/>
            <person name="Kazuki M."/>
            <person name="Futagami T."/>
        </authorList>
    </citation>
    <scope>NUCLEOTIDE SEQUENCE</scope>
    <source>
        <strain evidence="2">MK2</strain>
    </source>
</reference>
<dbReference type="KEGG" id="apuu:APUU_70543S"/>
<dbReference type="RefSeq" id="XP_041561159.1">
    <property type="nucleotide sequence ID" value="XM_041695427.1"/>
</dbReference>
<protein>
    <submittedName>
        <fullName evidence="2">Uncharacterized protein</fullName>
    </submittedName>
</protein>
<reference evidence="2" key="2">
    <citation type="submission" date="2021-02" db="EMBL/GenBank/DDBJ databases">
        <title>Aspergillus puulaauensis MK2 genome sequence.</title>
        <authorList>
            <person name="Futagami T."/>
            <person name="Mori K."/>
            <person name="Kadooka C."/>
            <person name="Tanaka T."/>
        </authorList>
    </citation>
    <scope>NUCLEOTIDE SEQUENCE</scope>
    <source>
        <strain evidence="2">MK2</strain>
    </source>
</reference>
<dbReference type="GeneID" id="64978970"/>
<gene>
    <name evidence="2" type="ORF">APUU_70543S</name>
</gene>
<dbReference type="EMBL" id="AP024449">
    <property type="protein sequence ID" value="BCS28973.1"/>
    <property type="molecule type" value="Genomic_DNA"/>
</dbReference>
<keyword evidence="3" id="KW-1185">Reference proteome</keyword>